<sequence>MDLKRVIRSLITAVVTLAVISLLSWFMMGKQNVTHLSTQPITSHAPQTHVSRAFAN</sequence>
<protein>
    <submittedName>
        <fullName evidence="2">Uncharacterized protein</fullName>
    </submittedName>
</protein>
<dbReference type="PATRIC" id="fig|616990.3.peg.2268"/>
<dbReference type="RefSeq" id="WP_157054372.1">
    <property type="nucleotide sequence ID" value="NZ_JQCA01000069.1"/>
</dbReference>
<name>A0A0R2LUR5_9LACO</name>
<gene>
    <name evidence="2" type="ORF">IV54_GL002136</name>
</gene>
<dbReference type="EMBL" id="JQCA01000069">
    <property type="protein sequence ID" value="KRO03675.1"/>
    <property type="molecule type" value="Genomic_DNA"/>
</dbReference>
<dbReference type="OrthoDB" id="2326851at2"/>
<keyword evidence="1" id="KW-0812">Transmembrane</keyword>
<evidence type="ECO:0000256" key="1">
    <source>
        <dbReference type="SAM" id="Phobius"/>
    </source>
</evidence>
<evidence type="ECO:0000313" key="3">
    <source>
        <dbReference type="Proteomes" id="UP000051906"/>
    </source>
</evidence>
<dbReference type="AlphaFoldDB" id="A0A0R2LUR5"/>
<keyword evidence="1" id="KW-0472">Membrane</keyword>
<organism evidence="2 3">
    <name type="scientific">Levilactobacillus paucivorans</name>
    <dbReference type="NCBI Taxonomy" id="616990"/>
    <lineage>
        <taxon>Bacteria</taxon>
        <taxon>Bacillati</taxon>
        <taxon>Bacillota</taxon>
        <taxon>Bacilli</taxon>
        <taxon>Lactobacillales</taxon>
        <taxon>Lactobacillaceae</taxon>
        <taxon>Levilactobacillus</taxon>
    </lineage>
</organism>
<feature type="transmembrane region" description="Helical" evidence="1">
    <location>
        <begin position="6"/>
        <end position="27"/>
    </location>
</feature>
<keyword evidence="3" id="KW-1185">Reference proteome</keyword>
<reference evidence="2 3" key="1">
    <citation type="journal article" date="2015" name="Genome Announc.">
        <title>Expanding the biotechnology potential of lactobacilli through comparative genomics of 213 strains and associated genera.</title>
        <authorList>
            <person name="Sun Z."/>
            <person name="Harris H.M."/>
            <person name="McCann A."/>
            <person name="Guo C."/>
            <person name="Argimon S."/>
            <person name="Zhang W."/>
            <person name="Yang X."/>
            <person name="Jeffery I.B."/>
            <person name="Cooney J.C."/>
            <person name="Kagawa T.F."/>
            <person name="Liu W."/>
            <person name="Song Y."/>
            <person name="Salvetti E."/>
            <person name="Wrobel A."/>
            <person name="Rasinkangas P."/>
            <person name="Parkhill J."/>
            <person name="Rea M.C."/>
            <person name="O'Sullivan O."/>
            <person name="Ritari J."/>
            <person name="Douillard F.P."/>
            <person name="Paul Ross R."/>
            <person name="Yang R."/>
            <person name="Briner A.E."/>
            <person name="Felis G.E."/>
            <person name="de Vos W.M."/>
            <person name="Barrangou R."/>
            <person name="Klaenhammer T.R."/>
            <person name="Caufield P.W."/>
            <person name="Cui Y."/>
            <person name="Zhang H."/>
            <person name="O'Toole P.W."/>
        </authorList>
    </citation>
    <scope>NUCLEOTIDE SEQUENCE [LARGE SCALE GENOMIC DNA]</scope>
    <source>
        <strain evidence="2 3">DSM 22467</strain>
    </source>
</reference>
<proteinExistence type="predicted"/>
<evidence type="ECO:0000313" key="2">
    <source>
        <dbReference type="EMBL" id="KRO03675.1"/>
    </source>
</evidence>
<keyword evidence="1" id="KW-1133">Transmembrane helix</keyword>
<dbReference type="Proteomes" id="UP000051906">
    <property type="component" value="Unassembled WGS sequence"/>
</dbReference>
<comment type="caution">
    <text evidence="2">The sequence shown here is derived from an EMBL/GenBank/DDBJ whole genome shotgun (WGS) entry which is preliminary data.</text>
</comment>
<accession>A0A0R2LUR5</accession>